<evidence type="ECO:0000256" key="1">
    <source>
        <dbReference type="SAM" id="MobiDB-lite"/>
    </source>
</evidence>
<protein>
    <recommendedName>
        <fullName evidence="4">Protein Mabiki</fullName>
    </recommendedName>
</protein>
<keyword evidence="2" id="KW-1185">Reference proteome</keyword>
<name>A0A6I8UY99_DROPS</name>
<evidence type="ECO:0000313" key="3">
    <source>
        <dbReference type="RefSeq" id="XP_002133158.2"/>
    </source>
</evidence>
<feature type="region of interest" description="Disordered" evidence="1">
    <location>
        <begin position="1"/>
        <end position="104"/>
    </location>
</feature>
<dbReference type="Proteomes" id="UP000001819">
    <property type="component" value="Chromosome 4"/>
</dbReference>
<accession>A0A6I8UY99</accession>
<gene>
    <name evidence="3" type="primary">LOC6902638</name>
</gene>
<sequence length="184" mass="20972">MDNSTTTSSYTHKKFSAKRKLEIDQGLDSSMDSLMYQGKPAAKRRQTKALFRPWLDKNHDQNTEASPPTAGPPESAAPALGPTCRPTLTETPRQRSPQEHQRRDRSLLASLLSRRAEQAQAQYLENMAKLEQQVRVNLFYRQLLRQAVFQRGVAAPNNLLPRQQQQFLQQMALSQQMLVFGAQH</sequence>
<reference evidence="3" key="1">
    <citation type="submission" date="2025-08" db="UniProtKB">
        <authorList>
            <consortium name="RefSeq"/>
        </authorList>
    </citation>
    <scope>IDENTIFICATION</scope>
    <source>
        <strain evidence="3">MV-25-SWS-2005</strain>
        <tissue evidence="3">Whole body</tissue>
    </source>
</reference>
<feature type="compositionally biased region" description="Basic and acidic residues" evidence="1">
    <location>
        <begin position="92"/>
        <end position="104"/>
    </location>
</feature>
<evidence type="ECO:0008006" key="4">
    <source>
        <dbReference type="Google" id="ProtNLM"/>
    </source>
</evidence>
<dbReference type="AlphaFoldDB" id="A0A6I8UY99"/>
<evidence type="ECO:0000313" key="2">
    <source>
        <dbReference type="Proteomes" id="UP000001819"/>
    </source>
</evidence>
<organism evidence="2 3">
    <name type="scientific">Drosophila pseudoobscura pseudoobscura</name>
    <name type="common">Fruit fly</name>
    <dbReference type="NCBI Taxonomy" id="46245"/>
    <lineage>
        <taxon>Eukaryota</taxon>
        <taxon>Metazoa</taxon>
        <taxon>Ecdysozoa</taxon>
        <taxon>Arthropoda</taxon>
        <taxon>Hexapoda</taxon>
        <taxon>Insecta</taxon>
        <taxon>Pterygota</taxon>
        <taxon>Neoptera</taxon>
        <taxon>Endopterygota</taxon>
        <taxon>Diptera</taxon>
        <taxon>Brachycera</taxon>
        <taxon>Muscomorpha</taxon>
        <taxon>Ephydroidea</taxon>
        <taxon>Drosophilidae</taxon>
        <taxon>Drosophila</taxon>
        <taxon>Sophophora</taxon>
    </lineage>
</organism>
<dbReference type="KEGG" id="dpo:6902638"/>
<proteinExistence type="predicted"/>
<feature type="compositionally biased region" description="Polar residues" evidence="1">
    <location>
        <begin position="1"/>
        <end position="10"/>
    </location>
</feature>
<dbReference type="RefSeq" id="XP_002133158.2">
    <property type="nucleotide sequence ID" value="XM_002133122.2"/>
</dbReference>
<dbReference type="InParanoid" id="A0A6I8UY99"/>